<evidence type="ECO:0000313" key="3">
    <source>
        <dbReference type="EMBL" id="KAF8437138.1"/>
    </source>
</evidence>
<feature type="transmembrane region" description="Helical" evidence="1">
    <location>
        <begin position="177"/>
        <end position="196"/>
    </location>
</feature>
<dbReference type="EMBL" id="WHUW01000019">
    <property type="protein sequence ID" value="KAF8437138.1"/>
    <property type="molecule type" value="Genomic_DNA"/>
</dbReference>
<dbReference type="Pfam" id="PF20151">
    <property type="entry name" value="DUF6533"/>
    <property type="match status" value="1"/>
</dbReference>
<protein>
    <recommendedName>
        <fullName evidence="2">DUF6533 domain-containing protein</fullName>
    </recommendedName>
</protein>
<feature type="transmembrane region" description="Helical" evidence="1">
    <location>
        <begin position="94"/>
        <end position="113"/>
    </location>
</feature>
<feature type="transmembrane region" description="Helical" evidence="1">
    <location>
        <begin position="54"/>
        <end position="74"/>
    </location>
</feature>
<name>A0AAD4BQR0_BOLED</name>
<feature type="transmembrane region" description="Helical" evidence="1">
    <location>
        <begin position="217"/>
        <end position="238"/>
    </location>
</feature>
<reference evidence="3" key="1">
    <citation type="submission" date="2019-10" db="EMBL/GenBank/DDBJ databases">
        <authorList>
            <consortium name="DOE Joint Genome Institute"/>
            <person name="Kuo A."/>
            <person name="Miyauchi S."/>
            <person name="Kiss E."/>
            <person name="Drula E."/>
            <person name="Kohler A."/>
            <person name="Sanchez-Garcia M."/>
            <person name="Andreopoulos B."/>
            <person name="Barry K.W."/>
            <person name="Bonito G."/>
            <person name="Buee M."/>
            <person name="Carver A."/>
            <person name="Chen C."/>
            <person name="Cichocki N."/>
            <person name="Clum A."/>
            <person name="Culley D."/>
            <person name="Crous P.W."/>
            <person name="Fauchery L."/>
            <person name="Girlanda M."/>
            <person name="Hayes R."/>
            <person name="Keri Z."/>
            <person name="LaButti K."/>
            <person name="Lipzen A."/>
            <person name="Lombard V."/>
            <person name="Magnuson J."/>
            <person name="Maillard F."/>
            <person name="Morin E."/>
            <person name="Murat C."/>
            <person name="Nolan M."/>
            <person name="Ohm R."/>
            <person name="Pangilinan J."/>
            <person name="Pereira M."/>
            <person name="Perotto S."/>
            <person name="Peter M."/>
            <person name="Riley R."/>
            <person name="Sitrit Y."/>
            <person name="Stielow B."/>
            <person name="Szollosi G."/>
            <person name="Zifcakova L."/>
            <person name="Stursova M."/>
            <person name="Spatafora J.W."/>
            <person name="Tedersoo L."/>
            <person name="Vaario L.-M."/>
            <person name="Yamada A."/>
            <person name="Yan M."/>
            <person name="Wang P."/>
            <person name="Xu J."/>
            <person name="Bruns T."/>
            <person name="Baldrian P."/>
            <person name="Vilgalys R."/>
            <person name="Henrissat B."/>
            <person name="Grigoriev I.V."/>
            <person name="Hibbett D."/>
            <person name="Nagy L.G."/>
            <person name="Martin F.M."/>
        </authorList>
    </citation>
    <scope>NUCLEOTIDE SEQUENCE</scope>
    <source>
        <strain evidence="3">BED1</strain>
    </source>
</reference>
<evidence type="ECO:0000256" key="1">
    <source>
        <dbReference type="SAM" id="Phobius"/>
    </source>
</evidence>
<dbReference type="AlphaFoldDB" id="A0AAD4BQR0"/>
<feature type="transmembrane region" description="Helical" evidence="1">
    <location>
        <begin position="120"/>
        <end position="139"/>
    </location>
</feature>
<feature type="transmembrane region" description="Helical" evidence="1">
    <location>
        <begin position="244"/>
        <end position="266"/>
    </location>
</feature>
<keyword evidence="1" id="KW-1133">Transmembrane helix</keyword>
<keyword evidence="4" id="KW-1185">Reference proteome</keyword>
<evidence type="ECO:0000313" key="4">
    <source>
        <dbReference type="Proteomes" id="UP001194468"/>
    </source>
</evidence>
<keyword evidence="1" id="KW-0812">Transmembrane</keyword>
<reference evidence="3" key="2">
    <citation type="journal article" date="2020" name="Nat. Commun.">
        <title>Large-scale genome sequencing of mycorrhizal fungi provides insights into the early evolution of symbiotic traits.</title>
        <authorList>
            <person name="Miyauchi S."/>
            <person name="Kiss E."/>
            <person name="Kuo A."/>
            <person name="Drula E."/>
            <person name="Kohler A."/>
            <person name="Sanchez-Garcia M."/>
            <person name="Morin E."/>
            <person name="Andreopoulos B."/>
            <person name="Barry K.W."/>
            <person name="Bonito G."/>
            <person name="Buee M."/>
            <person name="Carver A."/>
            <person name="Chen C."/>
            <person name="Cichocki N."/>
            <person name="Clum A."/>
            <person name="Culley D."/>
            <person name="Crous P.W."/>
            <person name="Fauchery L."/>
            <person name="Girlanda M."/>
            <person name="Hayes R.D."/>
            <person name="Keri Z."/>
            <person name="LaButti K."/>
            <person name="Lipzen A."/>
            <person name="Lombard V."/>
            <person name="Magnuson J."/>
            <person name="Maillard F."/>
            <person name="Murat C."/>
            <person name="Nolan M."/>
            <person name="Ohm R.A."/>
            <person name="Pangilinan J."/>
            <person name="Pereira M.F."/>
            <person name="Perotto S."/>
            <person name="Peter M."/>
            <person name="Pfister S."/>
            <person name="Riley R."/>
            <person name="Sitrit Y."/>
            <person name="Stielow J.B."/>
            <person name="Szollosi G."/>
            <person name="Zifcakova L."/>
            <person name="Stursova M."/>
            <person name="Spatafora J.W."/>
            <person name="Tedersoo L."/>
            <person name="Vaario L.M."/>
            <person name="Yamada A."/>
            <person name="Yan M."/>
            <person name="Wang P."/>
            <person name="Xu J."/>
            <person name="Bruns T."/>
            <person name="Baldrian P."/>
            <person name="Vilgalys R."/>
            <person name="Dunand C."/>
            <person name="Henrissat B."/>
            <person name="Grigoriev I.V."/>
            <person name="Hibbett D."/>
            <person name="Nagy L.G."/>
            <person name="Martin F.M."/>
        </authorList>
    </citation>
    <scope>NUCLEOTIDE SEQUENCE</scope>
    <source>
        <strain evidence="3">BED1</strain>
    </source>
</reference>
<feature type="domain" description="DUF6533" evidence="2">
    <location>
        <begin position="23"/>
        <end position="64"/>
    </location>
</feature>
<feature type="transmembrane region" description="Helical" evidence="1">
    <location>
        <begin position="15"/>
        <end position="34"/>
    </location>
</feature>
<comment type="caution">
    <text evidence="3">The sequence shown here is derived from an EMBL/GenBank/DDBJ whole genome shotgun (WGS) entry which is preliminary data.</text>
</comment>
<sequence length="319" mass="35960">MSEPSSLLESAVKDIHIDCCAAVMIIAAVGYDYLLTLSREIESIWCRPWTRVSVLFVVVRYIGLCWAMTLALIGSAFVPGPVKVSTAMLMVGDWGYIVFLAAADLVMILRVYAMWDQSRIILGVLLFIYIPQVIVSAVWEGIYNYPNKTISVTVVQVLNFRYCSYAPRATPSATYRAIPRFVLGSTLLILAAIPTFKQLVDMYKLTKRWETNRPMQLLLREGSVYFVVNLLFNIVNALRLPVVGLMLFLDTLSYSLSCAIMPRFIISIRELYDRNLENRWQGIDSGFGLSMHVSPEEDQADAEDEVIQLEVHGDGVHLV</sequence>
<accession>A0AAD4BQR0</accession>
<dbReference type="InterPro" id="IPR045340">
    <property type="entry name" value="DUF6533"/>
</dbReference>
<proteinExistence type="predicted"/>
<organism evidence="3 4">
    <name type="scientific">Boletus edulis BED1</name>
    <dbReference type="NCBI Taxonomy" id="1328754"/>
    <lineage>
        <taxon>Eukaryota</taxon>
        <taxon>Fungi</taxon>
        <taxon>Dikarya</taxon>
        <taxon>Basidiomycota</taxon>
        <taxon>Agaricomycotina</taxon>
        <taxon>Agaricomycetes</taxon>
        <taxon>Agaricomycetidae</taxon>
        <taxon>Boletales</taxon>
        <taxon>Boletineae</taxon>
        <taxon>Boletaceae</taxon>
        <taxon>Boletoideae</taxon>
        <taxon>Boletus</taxon>
    </lineage>
</organism>
<gene>
    <name evidence="3" type="ORF">L210DRAFT_3631742</name>
</gene>
<dbReference type="Proteomes" id="UP001194468">
    <property type="component" value="Unassembled WGS sequence"/>
</dbReference>
<evidence type="ECO:0000259" key="2">
    <source>
        <dbReference type="Pfam" id="PF20151"/>
    </source>
</evidence>
<keyword evidence="1" id="KW-0472">Membrane</keyword>